<dbReference type="InterPro" id="IPR029026">
    <property type="entry name" value="tRNA_m1G_MTases_N"/>
</dbReference>
<reference evidence="5" key="1">
    <citation type="journal article" date="2012" name="G3 (Bethesda)">
        <title>Pichia sorbitophila, an interspecies yeast hybrid reveals early steps of genome resolution following polyploidization.</title>
        <authorList>
            <person name="Leh Louis V."/>
            <person name="Despons L."/>
            <person name="Friedrich A."/>
            <person name="Martin T."/>
            <person name="Durrens P."/>
            <person name="Casaregola S."/>
            <person name="Neuveglise C."/>
            <person name="Fairhead C."/>
            <person name="Marck C."/>
            <person name="Cruz J.A."/>
            <person name="Straub M.L."/>
            <person name="Kugler V."/>
            <person name="Sacerdot C."/>
            <person name="Uzunov Z."/>
            <person name="Thierry A."/>
            <person name="Weiss S."/>
            <person name="Bleykasten C."/>
            <person name="De Montigny J."/>
            <person name="Jacques N."/>
            <person name="Jung P."/>
            <person name="Lemaire M."/>
            <person name="Mallet S."/>
            <person name="Morel G."/>
            <person name="Richard G.F."/>
            <person name="Sarkar A."/>
            <person name="Savel G."/>
            <person name="Schacherer J."/>
            <person name="Seret M.L."/>
            <person name="Talla E."/>
            <person name="Samson G."/>
            <person name="Jubin C."/>
            <person name="Poulain J."/>
            <person name="Vacherie B."/>
            <person name="Barbe V."/>
            <person name="Pelletier E."/>
            <person name="Sherman D.J."/>
            <person name="Westhof E."/>
            <person name="Weissenbach J."/>
            <person name="Baret P.V."/>
            <person name="Wincker P."/>
            <person name="Gaillardin C."/>
            <person name="Dujon B."/>
            <person name="Souciet J.L."/>
        </authorList>
    </citation>
    <scope>NUCLEOTIDE SEQUENCE [LARGE SCALE GENOMIC DNA]</scope>
    <source>
        <strain evidence="5">CBS 270.75 / DBVPG 7215 / KCTC 17166 / NRRL Y-17582</strain>
    </source>
</reference>
<evidence type="ECO:0000256" key="2">
    <source>
        <dbReference type="ARBA" id="ARBA00022679"/>
    </source>
</evidence>
<dbReference type="Proteomes" id="UP000006790">
    <property type="component" value="Chromosome 3"/>
</dbReference>
<gene>
    <name evidence="4" type="ordered locus">Ecym_3359</name>
</gene>
<evidence type="ECO:0000256" key="1">
    <source>
        <dbReference type="ARBA" id="ARBA00022603"/>
    </source>
</evidence>
<dbReference type="FunFam" id="3.40.1280.10:FF:000022">
    <property type="entry name" value="Trm3p"/>
    <property type="match status" value="1"/>
</dbReference>
<dbReference type="GO" id="GO:0034599">
    <property type="term" value="P:cellular response to oxidative stress"/>
    <property type="evidence" value="ECO:0007669"/>
    <property type="project" value="EnsemblFungi"/>
</dbReference>
<keyword evidence="5" id="KW-1185">Reference proteome</keyword>
<dbReference type="GO" id="GO:0003723">
    <property type="term" value="F:RNA binding"/>
    <property type="evidence" value="ECO:0007669"/>
    <property type="project" value="InterPro"/>
</dbReference>
<dbReference type="InterPro" id="IPR044748">
    <property type="entry name" value="Trm3/TARBP1_C"/>
</dbReference>
<dbReference type="OMA" id="VTADRWM"/>
<dbReference type="KEGG" id="erc:Ecym_3359"/>
<dbReference type="Pfam" id="PF00588">
    <property type="entry name" value="SpoU_methylase"/>
    <property type="match status" value="1"/>
</dbReference>
<dbReference type="PANTHER" id="PTHR12029:SF11">
    <property type="entry name" value="METHYLTRANSFERASE TARBP1-RELATED"/>
    <property type="match status" value="1"/>
</dbReference>
<dbReference type="STRING" id="931890.G8JRS8"/>
<dbReference type="InterPro" id="IPR045330">
    <property type="entry name" value="TRM3/TARBP1"/>
</dbReference>
<dbReference type="FunCoup" id="G8JRS8">
    <property type="interactions" value="167"/>
</dbReference>
<dbReference type="RefSeq" id="XP_003645664.1">
    <property type="nucleotide sequence ID" value="XM_003645616.1"/>
</dbReference>
<organism evidence="4 5">
    <name type="scientific">Eremothecium cymbalariae (strain CBS 270.75 / DBVPG 7215 / KCTC 17166 / NRRL Y-17582)</name>
    <name type="common">Yeast</name>
    <dbReference type="NCBI Taxonomy" id="931890"/>
    <lineage>
        <taxon>Eukaryota</taxon>
        <taxon>Fungi</taxon>
        <taxon>Dikarya</taxon>
        <taxon>Ascomycota</taxon>
        <taxon>Saccharomycotina</taxon>
        <taxon>Saccharomycetes</taxon>
        <taxon>Saccharomycetales</taxon>
        <taxon>Saccharomycetaceae</taxon>
        <taxon>Eremothecium</taxon>
    </lineage>
</organism>
<dbReference type="GO" id="GO:0016423">
    <property type="term" value="F:tRNA (guanine) methyltransferase activity"/>
    <property type="evidence" value="ECO:0007669"/>
    <property type="project" value="EnsemblFungi"/>
</dbReference>
<dbReference type="eggNOG" id="KOG0839">
    <property type="taxonomic scope" value="Eukaryota"/>
</dbReference>
<protein>
    <recommendedName>
        <fullName evidence="3">tRNA/rRNA methyltransferase SpoU type domain-containing protein</fullName>
    </recommendedName>
</protein>
<dbReference type="InterPro" id="IPR029028">
    <property type="entry name" value="Alpha/beta_knot_MTases"/>
</dbReference>
<dbReference type="HOGENOM" id="CLU_005519_0_0_1"/>
<dbReference type="Gene3D" id="3.40.1280.10">
    <property type="match status" value="1"/>
</dbReference>
<sequence length="1409" mass="160882">MDLYDRPDLSIEKQFALISKLISDGDYKTCYQILNTIECTKDILLGIGALVVEGTFNTLEDAGKKDPIHAGLDEFDDLGRLISVLPETAPEISDWLVQHLVKYMFDKPEFSGKITSLFGCSLPESATVLNMDVIFNFISAVTLNQSAEISDDPRKSILGSKDLQKLLILLHACDDESISNRASLSFRWNMGLVVANCSADVLFDEFVWSFVPTMLLDNRKASTYKNALKFWLRYLMNGTFSRHLLNFMKSDGYWHSLQMVLESTIHEHRKIGLSLLKLTLQNLPHDVWFKNKLIAWEATDTKVQLEAWKRFVTFYEIMALDTALNQLEAAAADILELFKDPSIPPSWGVLLFSTGMKSTMESVRRYSLKLMLCVKDRSVFWYNPAALRYTFMVIAMQASNFDVSKDKCTYGEELSQFVKDILVSDSHEYSISDRITLILRVIWLDRPSFDPAKIYVAFGLLKMLIETQFCILNREHISLIQNILKMEAQDTVFNTTLQAIWLEILMFTDISDTDMLPLFTAFEIHVSICGYNLIIPLFNKYKYKFPKYDPIILNNCDSVLVYLMYGVIPSDVNRAFLLKLAKVDIDHSPFSEAYQSCLQDFISGPSIGESSIDFETYDKNFDDLSYEKAYAIVSFDAIPVTTYKVLNLSSLFEFIKTSFDLRKLKLFSSLYRNTVLSGNNLLIVPIEDIYILYDTIKRSLKDGNKHARIKDNAYGAFFNICHSVVRLNSNDMVKLFSMNGIVDQIVKLASKNFFSDNDDYIGNSSIVSLFEYVFDLLEVADPDEETKYYFCTKILKTLEAIWCSVCSYRLILNQRDLHIGIIRTTFHPVALILAYDETEISEILLSCGKNFIEQAFSRRAFLPCLTNRIKRFIQTYNDFIPKERKWLTDILVASFSHQQEYVNIFTIKPVIANLFDRNFTSLQIKNGLYEYVYGPEEVSTKINVISSLLCSSDDFRHTFCVQLLTNDSNIVKPKKKTDGQEEIQRVAKWQLLLLSKLLGTFKLTNNVIKYILPCLVEESSPLVRIYAEWLVALELCENFTDEHPSQIEQILFNLMEDDRRPVVVVSAEKVCYIALRALEKNNNSGRLLRRILTMLIPNCASNKPLIRHFSNSLILCLWPEFNSMISDDTLRSIIKNLYINAQKTAIKGQYRSGDAIIWSINDDCSLTNIFGGIIMKVTDHQVPYISRSQFENYLDNPSNLLVGEDENDKWLLKRVTSTSSNSPNIQQKNSPLQTKSGAWETILDIDKKDTSVSVKRSELIVVASLVDKPPNLGGICRLCDVLGVGLLTVQDIRVKNHPQFKNVAVTADHWMPMEEVQVECIIDFMKQKKSEGYTLIGLEQTDQSVQLDHNYSFPTKSLILLGTEAEGIPGHLLSELDLCLEIKQSGIIRSMNIQTATAVVVHSYSAQHI</sequence>
<dbReference type="OrthoDB" id="241340at2759"/>
<accession>G8JRS8</accession>
<evidence type="ECO:0000313" key="4">
    <source>
        <dbReference type="EMBL" id="AET38847.1"/>
    </source>
</evidence>
<keyword evidence="2" id="KW-0808">Transferase</keyword>
<dbReference type="SUPFAM" id="SSF48371">
    <property type="entry name" value="ARM repeat"/>
    <property type="match status" value="1"/>
</dbReference>
<dbReference type="EMBL" id="CP002499">
    <property type="protein sequence ID" value="AET38847.1"/>
    <property type="molecule type" value="Genomic_DNA"/>
</dbReference>
<dbReference type="CDD" id="cd18091">
    <property type="entry name" value="SpoU-like_TRM3-like"/>
    <property type="match status" value="1"/>
</dbReference>
<dbReference type="SUPFAM" id="SSF75217">
    <property type="entry name" value="alpha/beta knot"/>
    <property type="match status" value="1"/>
</dbReference>
<dbReference type="InterPro" id="IPR016024">
    <property type="entry name" value="ARM-type_fold"/>
</dbReference>
<dbReference type="InterPro" id="IPR001537">
    <property type="entry name" value="SpoU_MeTrfase"/>
</dbReference>
<dbReference type="PANTHER" id="PTHR12029">
    <property type="entry name" value="RNA METHYLTRANSFERASE"/>
    <property type="match status" value="1"/>
</dbReference>
<evidence type="ECO:0000313" key="5">
    <source>
        <dbReference type="Proteomes" id="UP000006790"/>
    </source>
</evidence>
<evidence type="ECO:0000259" key="3">
    <source>
        <dbReference type="Pfam" id="PF00588"/>
    </source>
</evidence>
<name>G8JRS8_ERECY</name>
<feature type="domain" description="tRNA/rRNA methyltransferase SpoU type" evidence="3">
    <location>
        <begin position="1259"/>
        <end position="1401"/>
    </location>
</feature>
<proteinExistence type="predicted"/>
<keyword evidence="1" id="KW-0489">Methyltransferase</keyword>
<dbReference type="GeneID" id="11472220"/>
<dbReference type="GO" id="GO:0002128">
    <property type="term" value="P:tRNA nucleoside ribose methylation"/>
    <property type="evidence" value="ECO:0007669"/>
    <property type="project" value="EnsemblFungi"/>
</dbReference>
<dbReference type="InParanoid" id="G8JRS8"/>